<accession>A0A4D6H8S4</accession>
<dbReference type="SUPFAM" id="SSF52540">
    <property type="entry name" value="P-loop containing nucleoside triphosphate hydrolases"/>
    <property type="match status" value="1"/>
</dbReference>
<dbReference type="RefSeq" id="WP_049993738.1">
    <property type="nucleotide sequence ID" value="NZ_CP031310.1"/>
</dbReference>
<dbReference type="InterPro" id="IPR027417">
    <property type="entry name" value="P-loop_NTPase"/>
</dbReference>
<dbReference type="OrthoDB" id="228210at2157"/>
<evidence type="ECO:0000313" key="1">
    <source>
        <dbReference type="EMBL" id="QCC50293.1"/>
    </source>
</evidence>
<protein>
    <submittedName>
        <fullName evidence="1">Chemotaxis protein CheY</fullName>
    </submittedName>
</protein>
<evidence type="ECO:0000313" key="2">
    <source>
        <dbReference type="Proteomes" id="UP000296706"/>
    </source>
</evidence>
<dbReference type="GeneID" id="39846830"/>
<gene>
    <name evidence="1" type="ORF">DV733_03155</name>
</gene>
<dbReference type="Gene3D" id="3.40.50.300">
    <property type="entry name" value="P-loop containing nucleotide triphosphate hydrolases"/>
    <property type="match status" value="1"/>
</dbReference>
<sequence length="291" mass="32291">MPYHPARARELSNSIGRIPFGFPTLDSRFDGLPAGTATLLVGAPDAGTDAYAFTHAAQLLLLKHAPRYTDRKINDAVRQRIPSSVHYVTLNHPPERVLDGMDAVLSARQFNILAEHLEITDFSDDFFDLAPVPDPLRRAAHEKEAEDLPEEPATEASFERLLNRLAEHLEGVGDDTLIFVDSLTAFERGRHFGVEWGDVLGLLEGLRHAASEWGGLVNVLYHARPEKVRSDETINTALDGCLYFYVNDRGTNARKTMRIGDFNGALSRRHQVVYETKVGDTGFGVSSSRNV</sequence>
<dbReference type="KEGG" id="hsn:DV733_03155"/>
<proteinExistence type="predicted"/>
<dbReference type="EMBL" id="CP031310">
    <property type="protein sequence ID" value="QCC50293.1"/>
    <property type="molecule type" value="Genomic_DNA"/>
</dbReference>
<name>A0A4D6H8S4_9EURY</name>
<dbReference type="Proteomes" id="UP000296706">
    <property type="component" value="Chromosome"/>
</dbReference>
<dbReference type="AlphaFoldDB" id="A0A4D6H8S4"/>
<organism evidence="1 2">
    <name type="scientific">Halapricum salinum</name>
    <dbReference type="NCBI Taxonomy" id="1457250"/>
    <lineage>
        <taxon>Archaea</taxon>
        <taxon>Methanobacteriati</taxon>
        <taxon>Methanobacteriota</taxon>
        <taxon>Stenosarchaea group</taxon>
        <taxon>Halobacteria</taxon>
        <taxon>Halobacteriales</taxon>
        <taxon>Haloarculaceae</taxon>
        <taxon>Halapricum</taxon>
    </lineage>
</organism>
<keyword evidence="2" id="KW-1185">Reference proteome</keyword>
<dbReference type="STRING" id="1457250.GCA_000755225_02928"/>
<reference evidence="1 2" key="1">
    <citation type="journal article" date="2019" name="Nat. Commun.">
        <title>A new type of DNA phosphorothioation-based antiviral system in archaea.</title>
        <authorList>
            <person name="Xiong L."/>
            <person name="Liu S."/>
            <person name="Chen S."/>
            <person name="Xiao Y."/>
            <person name="Zhu B."/>
            <person name="Gao Y."/>
            <person name="Zhang Y."/>
            <person name="Chen B."/>
            <person name="Luo J."/>
            <person name="Deng Z."/>
            <person name="Chen X."/>
            <person name="Wang L."/>
            <person name="Chen S."/>
        </authorList>
    </citation>
    <scope>NUCLEOTIDE SEQUENCE [LARGE SCALE GENOMIC DNA]</scope>
    <source>
        <strain evidence="1 2">CBA1105</strain>
    </source>
</reference>